<sequence>MLKGIKLLSWAAALSLAGATALPVRAEIQLPPPEEIPEEILRTEIITEARSPLNGEPLSPAAYAELQAQLEARQTTPTVRSDLRQLILLLQIRRGLKPILPFLP</sequence>
<dbReference type="AlphaFoldDB" id="A0A8J7DCX3"/>
<evidence type="ECO:0000256" key="1">
    <source>
        <dbReference type="SAM" id="SignalP"/>
    </source>
</evidence>
<protein>
    <recommendedName>
        <fullName evidence="4">Glutathione S-transferase</fullName>
    </recommendedName>
</protein>
<evidence type="ECO:0008006" key="4">
    <source>
        <dbReference type="Google" id="ProtNLM"/>
    </source>
</evidence>
<proteinExistence type="predicted"/>
<feature type="signal peptide" evidence="1">
    <location>
        <begin position="1"/>
        <end position="26"/>
    </location>
</feature>
<dbReference type="EMBL" id="JADEXG010000053">
    <property type="protein sequence ID" value="MBE9079327.1"/>
    <property type="molecule type" value="Genomic_DNA"/>
</dbReference>
<evidence type="ECO:0000313" key="2">
    <source>
        <dbReference type="EMBL" id="MBE9079327.1"/>
    </source>
</evidence>
<name>A0A8J7DCX3_9CYAN</name>
<dbReference type="Proteomes" id="UP000636505">
    <property type="component" value="Unassembled WGS sequence"/>
</dbReference>
<comment type="caution">
    <text evidence="2">The sequence shown here is derived from an EMBL/GenBank/DDBJ whole genome shotgun (WGS) entry which is preliminary data.</text>
</comment>
<keyword evidence="3" id="KW-1185">Reference proteome</keyword>
<feature type="chain" id="PRO_5035226917" description="Glutathione S-transferase" evidence="1">
    <location>
        <begin position="27"/>
        <end position="104"/>
    </location>
</feature>
<organism evidence="2 3">
    <name type="scientific">Vasconcelosia minhoensis LEGE 07310</name>
    <dbReference type="NCBI Taxonomy" id="915328"/>
    <lineage>
        <taxon>Bacteria</taxon>
        <taxon>Bacillati</taxon>
        <taxon>Cyanobacteriota</taxon>
        <taxon>Cyanophyceae</taxon>
        <taxon>Nodosilineales</taxon>
        <taxon>Cymatolegaceae</taxon>
        <taxon>Vasconcelosia</taxon>
        <taxon>Vasconcelosia minhoensis</taxon>
    </lineage>
</organism>
<keyword evidence="1" id="KW-0732">Signal</keyword>
<evidence type="ECO:0000313" key="3">
    <source>
        <dbReference type="Proteomes" id="UP000636505"/>
    </source>
</evidence>
<accession>A0A8J7DCX3</accession>
<gene>
    <name evidence="2" type="ORF">IQ241_18840</name>
</gene>
<reference evidence="2" key="1">
    <citation type="submission" date="2020-10" db="EMBL/GenBank/DDBJ databases">
        <authorList>
            <person name="Castelo-Branco R."/>
            <person name="Eusebio N."/>
            <person name="Adriana R."/>
            <person name="Vieira A."/>
            <person name="Brugerolle De Fraissinette N."/>
            <person name="Rezende De Castro R."/>
            <person name="Schneider M.P."/>
            <person name="Vasconcelos V."/>
            <person name="Leao P.N."/>
        </authorList>
    </citation>
    <scope>NUCLEOTIDE SEQUENCE</scope>
    <source>
        <strain evidence="2">LEGE 07310</strain>
    </source>
</reference>